<keyword evidence="2 5" id="KW-0489">Methyltransferase</keyword>
<evidence type="ECO:0000313" key="5">
    <source>
        <dbReference type="EMBL" id="WCL53761.1"/>
    </source>
</evidence>
<evidence type="ECO:0000256" key="1">
    <source>
        <dbReference type="ARBA" id="ARBA00008361"/>
    </source>
</evidence>
<dbReference type="Pfam" id="PF08241">
    <property type="entry name" value="Methyltransf_11"/>
    <property type="match status" value="1"/>
</dbReference>
<dbReference type="PANTHER" id="PTHR44942">
    <property type="entry name" value="METHYLTRANSF_11 DOMAIN-CONTAINING PROTEIN"/>
    <property type="match status" value="1"/>
</dbReference>
<dbReference type="InterPro" id="IPR051052">
    <property type="entry name" value="Diverse_substrate_MTase"/>
</dbReference>
<dbReference type="Proteomes" id="UP001217500">
    <property type="component" value="Chromosome"/>
</dbReference>
<dbReference type="KEGG" id="gso:PH603_14570"/>
<evidence type="ECO:0000256" key="2">
    <source>
        <dbReference type="ARBA" id="ARBA00022603"/>
    </source>
</evidence>
<keyword evidence="6" id="KW-1185">Reference proteome</keyword>
<gene>
    <name evidence="5" type="ORF">PH603_14570</name>
</gene>
<dbReference type="Gene3D" id="3.40.50.150">
    <property type="entry name" value="Vaccinia Virus protein VP39"/>
    <property type="match status" value="1"/>
</dbReference>
<name>A0AAF0BLZ0_9PROT</name>
<sequence>MSAGFKDHFSGSAGTYAEARPDYPDILFEWLAAQCRAHDRVWDCATGNGQAAVALARHFGQVVATDASAKQIEAAKQAPNISYRVAPAEASGLEDACCDLVTVAQALHWFDLDAFYREARRVLKPGGVLAVWTYAPLHAPEDPAVDEAFRHFQDVTLGPWWPMEHDHCRNGYADLDFPFERITAPKLVIERHWGTRELAAYAASWSSTAAFRKSEGHDPIPELVTALEAAWGEPEKRCRILWDITIHATRL</sequence>
<dbReference type="PANTHER" id="PTHR44942:SF4">
    <property type="entry name" value="METHYLTRANSFERASE TYPE 11 DOMAIN-CONTAINING PROTEIN"/>
    <property type="match status" value="1"/>
</dbReference>
<reference evidence="5" key="1">
    <citation type="submission" date="2023-01" db="EMBL/GenBank/DDBJ databases">
        <title>The genome sequence of Kordiimonadaceae bacterium 6D33.</title>
        <authorList>
            <person name="Liu Y."/>
        </authorList>
    </citation>
    <scope>NUCLEOTIDE SEQUENCE</scope>
    <source>
        <strain evidence="5">6D33</strain>
    </source>
</reference>
<evidence type="ECO:0000256" key="3">
    <source>
        <dbReference type="ARBA" id="ARBA00022679"/>
    </source>
</evidence>
<keyword evidence="3" id="KW-0808">Transferase</keyword>
<dbReference type="GO" id="GO:0032259">
    <property type="term" value="P:methylation"/>
    <property type="evidence" value="ECO:0007669"/>
    <property type="project" value="UniProtKB-KW"/>
</dbReference>
<dbReference type="InterPro" id="IPR029063">
    <property type="entry name" value="SAM-dependent_MTases_sf"/>
</dbReference>
<dbReference type="GO" id="GO:0008757">
    <property type="term" value="F:S-adenosylmethionine-dependent methyltransferase activity"/>
    <property type="evidence" value="ECO:0007669"/>
    <property type="project" value="InterPro"/>
</dbReference>
<dbReference type="SUPFAM" id="SSF53335">
    <property type="entry name" value="S-adenosyl-L-methionine-dependent methyltransferases"/>
    <property type="match status" value="1"/>
</dbReference>
<dbReference type="CDD" id="cd02440">
    <property type="entry name" value="AdoMet_MTases"/>
    <property type="match status" value="1"/>
</dbReference>
<proteinExistence type="inferred from homology"/>
<dbReference type="RefSeq" id="WP_289503342.1">
    <property type="nucleotide sequence ID" value="NZ_CP116805.1"/>
</dbReference>
<feature type="domain" description="Methyltransferase type 11" evidence="4">
    <location>
        <begin position="43"/>
        <end position="130"/>
    </location>
</feature>
<dbReference type="EMBL" id="CP116805">
    <property type="protein sequence ID" value="WCL53761.1"/>
    <property type="molecule type" value="Genomic_DNA"/>
</dbReference>
<evidence type="ECO:0000259" key="4">
    <source>
        <dbReference type="Pfam" id="PF08241"/>
    </source>
</evidence>
<protein>
    <submittedName>
        <fullName evidence="5">Class I SAM-dependent methyltransferase</fullName>
    </submittedName>
</protein>
<evidence type="ECO:0000313" key="6">
    <source>
        <dbReference type="Proteomes" id="UP001217500"/>
    </source>
</evidence>
<dbReference type="AlphaFoldDB" id="A0AAF0BLZ0"/>
<comment type="similarity">
    <text evidence="1">Belongs to the methyltransferase superfamily.</text>
</comment>
<dbReference type="InterPro" id="IPR013216">
    <property type="entry name" value="Methyltransf_11"/>
</dbReference>
<organism evidence="5 6">
    <name type="scientific">Gimibacter soli</name>
    <dbReference type="NCBI Taxonomy" id="3024400"/>
    <lineage>
        <taxon>Bacteria</taxon>
        <taxon>Pseudomonadati</taxon>
        <taxon>Pseudomonadota</taxon>
        <taxon>Alphaproteobacteria</taxon>
        <taxon>Kordiimonadales</taxon>
        <taxon>Temperatibacteraceae</taxon>
        <taxon>Gimibacter</taxon>
    </lineage>
</organism>
<accession>A0AAF0BLZ0</accession>